<gene>
    <name evidence="2" type="ORF">B0A54_04750</name>
</gene>
<reference evidence="2 3" key="1">
    <citation type="submission" date="2017-03" db="EMBL/GenBank/DDBJ databases">
        <title>Genomes of endolithic fungi from Antarctica.</title>
        <authorList>
            <person name="Coleine C."/>
            <person name="Masonjones S."/>
            <person name="Stajich J.E."/>
        </authorList>
    </citation>
    <scope>NUCLEOTIDE SEQUENCE [LARGE SCALE GENOMIC DNA]</scope>
    <source>
        <strain evidence="2 3">CCFEE 5311</strain>
    </source>
</reference>
<feature type="compositionally biased region" description="Low complexity" evidence="1">
    <location>
        <begin position="116"/>
        <end position="134"/>
    </location>
</feature>
<proteinExistence type="predicted"/>
<accession>A0A4U0V5Q9</accession>
<feature type="compositionally biased region" description="Polar residues" evidence="1">
    <location>
        <begin position="146"/>
        <end position="156"/>
    </location>
</feature>
<dbReference type="EMBL" id="NAJP01000016">
    <property type="protein sequence ID" value="TKA43987.1"/>
    <property type="molecule type" value="Genomic_DNA"/>
</dbReference>
<evidence type="ECO:0000313" key="2">
    <source>
        <dbReference type="EMBL" id="TKA43987.1"/>
    </source>
</evidence>
<sequence>MRPHDTQRQRKPPWEIDIPVAVPYMAAYAEPLSASERDGLPVLWAAQDYALAKELAEAEDVILIVDSTMPPKTAHENPCSPWTSTMPLPYETRTDSPIPRVMSTPARTPQPMYPARRPSTPPRSVTESTVTTRETSTRKPMALPGTMSSRGNTPRSARQRSRSTPRLQQATAPSAASHSRTLSRRIRIAFTGAFRRTPVDESALEYIGAGGHWTEGT</sequence>
<evidence type="ECO:0000256" key="1">
    <source>
        <dbReference type="SAM" id="MobiDB-lite"/>
    </source>
</evidence>
<organism evidence="2 3">
    <name type="scientific">Friedmanniomyces endolithicus</name>
    <dbReference type="NCBI Taxonomy" id="329885"/>
    <lineage>
        <taxon>Eukaryota</taxon>
        <taxon>Fungi</taxon>
        <taxon>Dikarya</taxon>
        <taxon>Ascomycota</taxon>
        <taxon>Pezizomycotina</taxon>
        <taxon>Dothideomycetes</taxon>
        <taxon>Dothideomycetidae</taxon>
        <taxon>Mycosphaerellales</taxon>
        <taxon>Teratosphaeriaceae</taxon>
        <taxon>Friedmanniomyces</taxon>
    </lineage>
</organism>
<evidence type="ECO:0000313" key="3">
    <source>
        <dbReference type="Proteomes" id="UP000310066"/>
    </source>
</evidence>
<protein>
    <submittedName>
        <fullName evidence="2">Uncharacterized protein</fullName>
    </submittedName>
</protein>
<dbReference type="AlphaFoldDB" id="A0A4U0V5Q9"/>
<dbReference type="OrthoDB" id="3891814at2759"/>
<comment type="caution">
    <text evidence="2">The sequence shown here is derived from an EMBL/GenBank/DDBJ whole genome shotgun (WGS) entry which is preliminary data.</text>
</comment>
<name>A0A4U0V5Q9_9PEZI</name>
<feature type="compositionally biased region" description="Polar residues" evidence="1">
    <location>
        <begin position="164"/>
        <end position="180"/>
    </location>
</feature>
<feature type="region of interest" description="Disordered" evidence="1">
    <location>
        <begin position="94"/>
        <end position="181"/>
    </location>
</feature>
<dbReference type="Proteomes" id="UP000310066">
    <property type="component" value="Unassembled WGS sequence"/>
</dbReference>